<comment type="subcellular location">
    <subcellularLocation>
        <location evidence="1">Cell projection</location>
        <location evidence="1">Cilium</location>
    </subcellularLocation>
</comment>
<dbReference type="Gene3D" id="1.25.40.470">
    <property type="match status" value="2"/>
</dbReference>
<dbReference type="PANTHER" id="PTHR14920:SF0">
    <property type="entry name" value="WD REPEAT DOMAIN 19"/>
    <property type="match status" value="1"/>
</dbReference>
<dbReference type="OrthoDB" id="10250638at2759"/>
<dbReference type="GeneID" id="18243718"/>
<dbReference type="EMBL" id="GL882887">
    <property type="protein sequence ID" value="EGF79023.1"/>
    <property type="molecule type" value="Genomic_DNA"/>
</dbReference>
<dbReference type="PANTHER" id="PTHR14920">
    <property type="entry name" value="OSMOTIC AVOIDANCE ABNORMAL PROTEIN 1/WD REPEAT MEMBRANE PROTEIN"/>
    <property type="match status" value="1"/>
</dbReference>
<evidence type="ECO:0000256" key="3">
    <source>
        <dbReference type="ARBA" id="ARBA00022737"/>
    </source>
</evidence>
<dbReference type="InterPro" id="IPR057855">
    <property type="entry name" value="Beta-prop_WDR19_1st"/>
</dbReference>
<keyword evidence="6" id="KW-0966">Cell projection</keyword>
<evidence type="ECO:0000256" key="5">
    <source>
        <dbReference type="ARBA" id="ARBA00023069"/>
    </source>
</evidence>
<dbReference type="GO" id="GO:0030991">
    <property type="term" value="C:intraciliary transport particle A"/>
    <property type="evidence" value="ECO:0000318"/>
    <property type="project" value="GO_Central"/>
</dbReference>
<evidence type="ECO:0000259" key="8">
    <source>
        <dbReference type="Pfam" id="PF23389"/>
    </source>
</evidence>
<dbReference type="GO" id="GO:0060271">
    <property type="term" value="P:cilium assembly"/>
    <property type="evidence" value="ECO:0000318"/>
    <property type="project" value="GO_Central"/>
</dbReference>
<dbReference type="InterPro" id="IPR040379">
    <property type="entry name" value="WDR19/dyf-2"/>
</dbReference>
<dbReference type="InParanoid" id="F4P757"/>
<dbReference type="GO" id="GO:0035721">
    <property type="term" value="P:intraciliary retrograde transport"/>
    <property type="evidence" value="ECO:0000318"/>
    <property type="project" value="GO_Central"/>
</dbReference>
<evidence type="ECO:0000259" key="9">
    <source>
        <dbReference type="Pfam" id="PF24762"/>
    </source>
</evidence>
<dbReference type="OMA" id="NDMLTHT"/>
<evidence type="ECO:0000313" key="10">
    <source>
        <dbReference type="EMBL" id="EGF79023.1"/>
    </source>
</evidence>
<reference evidence="10 11" key="1">
    <citation type="submission" date="2009-12" db="EMBL/GenBank/DDBJ databases">
        <title>The draft genome of Batrachochytrium dendrobatidis.</title>
        <authorList>
            <consortium name="US DOE Joint Genome Institute (JGI-PGF)"/>
            <person name="Kuo A."/>
            <person name="Salamov A."/>
            <person name="Schmutz J."/>
            <person name="Lucas S."/>
            <person name="Pitluck S."/>
            <person name="Rosenblum E."/>
            <person name="Stajich J."/>
            <person name="Eisen M."/>
            <person name="Grigoriev I.V."/>
        </authorList>
    </citation>
    <scope>NUCLEOTIDE SEQUENCE [LARGE SCALE GENOMIC DNA]</scope>
    <source>
        <strain evidence="11">JAM81 / FGSC 10211</strain>
    </source>
</reference>
<evidence type="ECO:0000256" key="4">
    <source>
        <dbReference type="ARBA" id="ARBA00022803"/>
    </source>
</evidence>
<feature type="domain" description="WDR19 first beta-propeller" evidence="8">
    <location>
        <begin position="37"/>
        <end position="202"/>
    </location>
</feature>
<evidence type="ECO:0000313" key="11">
    <source>
        <dbReference type="Proteomes" id="UP000007241"/>
    </source>
</evidence>
<evidence type="ECO:0000256" key="6">
    <source>
        <dbReference type="ARBA" id="ARBA00023273"/>
    </source>
</evidence>
<dbReference type="HOGENOM" id="CLU_003002_2_0_1"/>
<evidence type="ECO:0000259" key="7">
    <source>
        <dbReference type="Pfam" id="PF15911"/>
    </source>
</evidence>
<feature type="domain" description="IF140/IFT172/WDR19 TPR" evidence="9">
    <location>
        <begin position="947"/>
        <end position="1090"/>
    </location>
</feature>
<gene>
    <name evidence="10" type="ORF">BATDEDRAFT_89996</name>
</gene>
<dbReference type="InterPro" id="IPR015943">
    <property type="entry name" value="WD40/YVTN_repeat-like_dom_sf"/>
</dbReference>
<evidence type="ECO:0000256" key="2">
    <source>
        <dbReference type="ARBA" id="ARBA00022574"/>
    </source>
</evidence>
<dbReference type="GO" id="GO:0005929">
    <property type="term" value="C:cilium"/>
    <property type="evidence" value="ECO:0000318"/>
    <property type="project" value="GO_Central"/>
</dbReference>
<dbReference type="Gene3D" id="2.130.10.10">
    <property type="entry name" value="YVTN repeat-like/Quinoprotein amine dehydrogenase"/>
    <property type="match status" value="2"/>
</dbReference>
<keyword evidence="5" id="KW-0969">Cilium</keyword>
<organism evidence="10 11">
    <name type="scientific">Batrachochytrium dendrobatidis (strain JAM81 / FGSC 10211)</name>
    <name type="common">Frog chytrid fungus</name>
    <dbReference type="NCBI Taxonomy" id="684364"/>
    <lineage>
        <taxon>Eukaryota</taxon>
        <taxon>Fungi</taxon>
        <taxon>Fungi incertae sedis</taxon>
        <taxon>Chytridiomycota</taxon>
        <taxon>Chytridiomycota incertae sedis</taxon>
        <taxon>Chytridiomycetes</taxon>
        <taxon>Rhizophydiales</taxon>
        <taxon>Rhizophydiales incertae sedis</taxon>
        <taxon>Batrachochytrium</taxon>
    </lineage>
</organism>
<keyword evidence="3" id="KW-0677">Repeat</keyword>
<name>F4P757_BATDJ</name>
<dbReference type="SMART" id="SM00320">
    <property type="entry name" value="WD40"/>
    <property type="match status" value="6"/>
</dbReference>
<dbReference type="InterPro" id="IPR056168">
    <property type="entry name" value="TPR_IF140/IFT172/WDR19"/>
</dbReference>
<protein>
    <submittedName>
        <fullName evidence="10">Uncharacterized protein</fullName>
    </submittedName>
</protein>
<keyword evidence="4" id="KW-0802">TPR repeat</keyword>
<dbReference type="InterPro" id="IPR039468">
    <property type="entry name" value="WDR19_WD40_rpt"/>
</dbReference>
<dbReference type="STRING" id="684364.F4P757"/>
<dbReference type="RefSeq" id="XP_006680545.1">
    <property type="nucleotide sequence ID" value="XM_006680482.1"/>
</dbReference>
<feature type="domain" description="WDR19 first beta-propeller" evidence="8">
    <location>
        <begin position="205"/>
        <end position="328"/>
    </location>
</feature>
<feature type="domain" description="WDR19 WD40 repeat" evidence="7">
    <location>
        <begin position="348"/>
        <end position="669"/>
    </location>
</feature>
<dbReference type="Proteomes" id="UP000007241">
    <property type="component" value="Unassembled WGS sequence"/>
</dbReference>
<keyword evidence="11" id="KW-1185">Reference proteome</keyword>
<dbReference type="FunFam" id="2.130.10.10:FF:003353">
    <property type="entry name" value="Flagellar associated protein"/>
    <property type="match status" value="1"/>
</dbReference>
<keyword evidence="2" id="KW-0853">WD repeat</keyword>
<dbReference type="Pfam" id="PF23389">
    <property type="entry name" value="Beta-prop_WDR19_1st"/>
    <property type="match status" value="2"/>
</dbReference>
<proteinExistence type="predicted"/>
<dbReference type="Pfam" id="PF24762">
    <property type="entry name" value="TPR_IF140-IFT172"/>
    <property type="match status" value="1"/>
</dbReference>
<dbReference type="InterPro" id="IPR036322">
    <property type="entry name" value="WD40_repeat_dom_sf"/>
</dbReference>
<sequence length="1448" mass="162234">MIANNFSFISIFIFTLHKEFQMKRIFNIRSTGGGPTLFEWQRGSSQYLASVPTLASVVRITDRKGALVDSISLNSDCLEIKWSPQGTCLAILQSKNMPLILWDASGTKNVTMVDTGMKNLETMAWSHDGEMMAIASSKGSLFLLDRKSDKRTPVVGKHNKAITAMAWSPTGELACASADKSFSISNREGDTLFQMGLKGEANFFQPTQPLELAFSLKYGAIAAYRWFKDNQILVGFTLGYLVSVSTSSHQLGKELFQSKSYKDSLGDIAVSNILNIAATCGDNVIKIHDLSNLQDVSLLITLENERGSMNRLHFSDDGQFLTVSTKDGSLYTYLSKLPLLGHTWFNRVAYLSSLSDVVVADYSVTPPVYVKCDIGTEPSCISLGPKHLAVGVGSKVKYYTMASPFQRQCDGIKPGMEYNSTTSLLGQTKQPLTFTGEMVEKEYPEKVSDTIVMNQDFAAVLLTNGELHLHPLEASFFGVDDSCTPIGQSLIFPEVKSAQDKLAQRPIITCVALTDDFFIYATSNGLICHYDLNNILLVNEFQHSAEIKAIYPKPGLSTKLIFIDATNKAYIMSPILEAPFEIPGFTAETRGILWETTPFSNRNIFVTWDDTTITTFTYTTATMKGPQCRGLHSSTTHLPYGLKPALFLDGTLVCQTPGGKLESTVLATHESVSPDEFLRLFQTEVEQGRALCLLYLVGRMQCIWKLFPKVSSRQAWAMLAEAALHSIDVPTAKRVYRQMLGDAGMMMNLLRIEAVEELTELQGHIAVIFGDFNLAQQYFLISSNPKEALYLRRDLLEWDQALTLANRMWPEEVPIIAREYAMQLEIDGSPAEALAMYDLANSFNIQFDFEEELQEHKHVCQVGLTRMAFRTGDISRGMSLLESISDSRVLSDCANILESIKQYVEAAVIFERGGMLERAAELWIKLKNWNKVSRLIDKLNNPRIFIQYAQAKEVEGQHLEAANAYERAKDYDNLARVLLENLNDVQGAANLVRKTKSRESAKMMTKAFQSLQDYKSTIEFYILAGMLKEAFEISKSQNLVEHFADMVEEQASNDMLLNIATYFQTRLMYLQAGKFFLHASRYAEALRMFLQCPVLATSDTTTLNEIGFHSNTSNTSSIHLAIETVGYAKNDALTHELIDFLMGETDGIPKDAKYIFKLYMSLNQFKEAARTAIIIAREEQVLGNYRAAHDLLFDNYRQLKSTKAKVPAELDRMLMLLHSYILVKTLVKIDDHAKGARMLMRVSNNISKFPLHIVPILTSTVVECHRAGFKKDAFEYASMLMRPEYRQKIDAKFKRKIEQIVRRPEKNDSEIEPTTPCPFCSSPVAESCLDCSECKSRLPYCIATGFHMVLDSWSVCSKCLFPAITHHFKDLVQKTGQCPMCNERIDPESIFSVDDPKSYLYGKSNDIEDGIDPNALTTKPAARKLNEGSEMASKVTELPVIGRLSIDG</sequence>
<dbReference type="InterPro" id="IPR001680">
    <property type="entry name" value="WD40_rpt"/>
</dbReference>
<dbReference type="Pfam" id="PF15911">
    <property type="entry name" value="Beta-prop_WDR19_2nd"/>
    <property type="match status" value="1"/>
</dbReference>
<accession>F4P757</accession>
<dbReference type="SUPFAM" id="SSF50978">
    <property type="entry name" value="WD40 repeat-like"/>
    <property type="match status" value="1"/>
</dbReference>
<dbReference type="SUPFAM" id="SSF69322">
    <property type="entry name" value="Tricorn protease domain 2"/>
    <property type="match status" value="1"/>
</dbReference>
<evidence type="ECO:0000256" key="1">
    <source>
        <dbReference type="ARBA" id="ARBA00004138"/>
    </source>
</evidence>